<dbReference type="Gene3D" id="1.20.120.1620">
    <property type="match status" value="1"/>
</dbReference>
<dbReference type="Pfam" id="PF16695">
    <property type="entry name" value="Tai4"/>
    <property type="match status" value="1"/>
</dbReference>
<dbReference type="InterPro" id="IPR032032">
    <property type="entry name" value="Tai4"/>
</dbReference>
<name>A0A0J1H088_9GAMM</name>
<organism evidence="1 2">
    <name type="scientific">Photobacterium aquae</name>
    <dbReference type="NCBI Taxonomy" id="1195763"/>
    <lineage>
        <taxon>Bacteria</taxon>
        <taxon>Pseudomonadati</taxon>
        <taxon>Pseudomonadota</taxon>
        <taxon>Gammaproteobacteria</taxon>
        <taxon>Vibrionales</taxon>
        <taxon>Vibrionaceae</taxon>
        <taxon>Photobacterium</taxon>
    </lineage>
</organism>
<dbReference type="EMBL" id="LDOT01000015">
    <property type="protein sequence ID" value="KLV05240.1"/>
    <property type="molecule type" value="Genomic_DNA"/>
</dbReference>
<dbReference type="RefSeq" id="WP_047879257.1">
    <property type="nucleotide sequence ID" value="NZ_LDOT01000015.1"/>
</dbReference>
<comment type="caution">
    <text evidence="1">The sequence shown here is derived from an EMBL/GenBank/DDBJ whole genome shotgun (WGS) entry which is preliminary data.</text>
</comment>
<dbReference type="PATRIC" id="fig|1195763.3.peg.2600"/>
<reference evidence="1 2" key="1">
    <citation type="submission" date="2015-05" db="EMBL/GenBank/DDBJ databases">
        <title>Photobacterium galathea sp. nov.</title>
        <authorList>
            <person name="Machado H."/>
            <person name="Gram L."/>
        </authorList>
    </citation>
    <scope>NUCLEOTIDE SEQUENCE [LARGE SCALE GENOMIC DNA]</scope>
    <source>
        <strain evidence="1 2">CGMCC 1.12159</strain>
    </source>
</reference>
<evidence type="ECO:0008006" key="3">
    <source>
        <dbReference type="Google" id="ProtNLM"/>
    </source>
</evidence>
<evidence type="ECO:0000313" key="2">
    <source>
        <dbReference type="Proteomes" id="UP000036097"/>
    </source>
</evidence>
<dbReference type="AlphaFoldDB" id="A0A0J1H088"/>
<keyword evidence="2" id="KW-1185">Reference proteome</keyword>
<proteinExistence type="predicted"/>
<dbReference type="Proteomes" id="UP000036097">
    <property type="component" value="Unassembled WGS sequence"/>
</dbReference>
<dbReference type="InterPro" id="IPR038314">
    <property type="entry name" value="T6SS_sf"/>
</dbReference>
<dbReference type="OrthoDB" id="5906595at2"/>
<accession>A0A0J1H088</accession>
<sequence>METRRLVSTIFVATFSVGLSASPLSTQSDEQLFKKYALSSCIATYYKGSDVAKDAVTAMQGYREFSNLPLDAFFELSELLSNENIDSYKSKSGSSIELAYCLDFANSEEVHKLLTKAKSEL</sequence>
<gene>
    <name evidence="1" type="ORF">ABT56_12325</name>
</gene>
<evidence type="ECO:0000313" key="1">
    <source>
        <dbReference type="EMBL" id="KLV05240.1"/>
    </source>
</evidence>
<protein>
    <recommendedName>
        <fullName evidence="3">Type VI secretion protein</fullName>
    </recommendedName>
</protein>